<dbReference type="Proteomes" id="UP000032180">
    <property type="component" value="Chromosome 9"/>
</dbReference>
<evidence type="ECO:0000313" key="4">
    <source>
        <dbReference type="Proteomes" id="UP000032180"/>
    </source>
</evidence>
<reference evidence="3" key="3">
    <citation type="submission" date="2015-04" db="UniProtKB">
        <authorList>
            <consortium name="EnsemblPlants"/>
        </authorList>
    </citation>
    <scope>IDENTIFICATION</scope>
</reference>
<name>A0A0D9XE74_9ORYZ</name>
<dbReference type="PANTHER" id="PTHR31900">
    <property type="entry name" value="F-BOX/RNI SUPERFAMILY PROTEIN-RELATED"/>
    <property type="match status" value="1"/>
</dbReference>
<feature type="region of interest" description="Disordered" evidence="1">
    <location>
        <begin position="77"/>
        <end position="96"/>
    </location>
</feature>
<dbReference type="EnsemblPlants" id="LPERR09G08500.1">
    <property type="protein sequence ID" value="LPERR09G08500.1"/>
    <property type="gene ID" value="LPERR09G08500"/>
</dbReference>
<sequence length="481" mass="53884">MSADGGGPAGRRICVGEAVAIWQTHPAAPGSASVSGGVRVRIHLRPWLRRRRRRLSGIGALRLNPEGEKMVVIKMTQANSTATPTEGQTDKPQDADKEKTCYLSQEELGGVYLSAKTECSPLTENQYRKVITNNYLDEKHGCFYLELDHEQTTELSSLFLPAQSMVPNDPQARKDVSDQVKCEYVSSSKVRFASTSSISRSNLANDASDKNTLMTTDNGRKDLQHSYASQAIEILPFMNNITLDGCEFPNAMKNDLQVLLSACPKLKHLELLYPVFSDDATYDTTDLKVPELLTLVVETDEINVNWELYAPNIDTVKLRMSRAFCVNILPKCTNARTLSIEAYTLPNTNIEPCFFSKLITLCLDIFFDRGCMPTVLDLLESYPILELLKLQSCDPGYGKESDSFWDSQQRIFSPSLYKVELRGFVGTIREINLMNYLLKTAKSIQNFTIVVDSDSEIQVVGFPLFRSSMESIFVSRRSEVV</sequence>
<keyword evidence="4" id="KW-1185">Reference proteome</keyword>
<dbReference type="AlphaFoldDB" id="A0A0D9XE74"/>
<accession>A0A0D9XE74</accession>
<feature type="domain" description="DCD" evidence="2">
    <location>
        <begin position="106"/>
        <end position="161"/>
    </location>
</feature>
<dbReference type="Pfam" id="PF10539">
    <property type="entry name" value="Dev_Cell_Death"/>
    <property type="match status" value="1"/>
</dbReference>
<reference evidence="4" key="2">
    <citation type="submission" date="2013-12" db="EMBL/GenBank/DDBJ databases">
        <authorList>
            <person name="Yu Y."/>
            <person name="Lee S."/>
            <person name="de Baynast K."/>
            <person name="Wissotski M."/>
            <person name="Liu L."/>
            <person name="Talag J."/>
            <person name="Goicoechea J."/>
            <person name="Angelova A."/>
            <person name="Jetty R."/>
            <person name="Kudrna D."/>
            <person name="Golser W."/>
            <person name="Rivera L."/>
            <person name="Zhang J."/>
            <person name="Wing R."/>
        </authorList>
    </citation>
    <scope>NUCLEOTIDE SEQUENCE</scope>
</reference>
<dbReference type="InterPro" id="IPR050232">
    <property type="entry name" value="FBL13/AtMIF1-like"/>
</dbReference>
<dbReference type="InterPro" id="IPR013989">
    <property type="entry name" value="Dev_and_cell_death_domain"/>
</dbReference>
<dbReference type="SMART" id="SM00767">
    <property type="entry name" value="DCD"/>
    <property type="match status" value="1"/>
</dbReference>
<dbReference type="PANTHER" id="PTHR31900:SF31">
    <property type="entry name" value="F-BOX_LRR-REPEAT PROTEIN 13-LIKE"/>
    <property type="match status" value="1"/>
</dbReference>
<organism evidence="3 4">
    <name type="scientific">Leersia perrieri</name>
    <dbReference type="NCBI Taxonomy" id="77586"/>
    <lineage>
        <taxon>Eukaryota</taxon>
        <taxon>Viridiplantae</taxon>
        <taxon>Streptophyta</taxon>
        <taxon>Embryophyta</taxon>
        <taxon>Tracheophyta</taxon>
        <taxon>Spermatophyta</taxon>
        <taxon>Magnoliopsida</taxon>
        <taxon>Liliopsida</taxon>
        <taxon>Poales</taxon>
        <taxon>Poaceae</taxon>
        <taxon>BOP clade</taxon>
        <taxon>Oryzoideae</taxon>
        <taxon>Oryzeae</taxon>
        <taxon>Oryzinae</taxon>
        <taxon>Leersia</taxon>
    </lineage>
</organism>
<dbReference type="Gramene" id="LPERR09G08500.1">
    <property type="protein sequence ID" value="LPERR09G08500.1"/>
    <property type="gene ID" value="LPERR09G08500"/>
</dbReference>
<proteinExistence type="predicted"/>
<feature type="compositionally biased region" description="Polar residues" evidence="1">
    <location>
        <begin position="77"/>
        <end position="87"/>
    </location>
</feature>
<reference evidence="3 4" key="1">
    <citation type="submission" date="2012-08" db="EMBL/GenBank/DDBJ databases">
        <title>Oryza genome evolution.</title>
        <authorList>
            <person name="Wing R.A."/>
        </authorList>
    </citation>
    <scope>NUCLEOTIDE SEQUENCE</scope>
</reference>
<evidence type="ECO:0000256" key="1">
    <source>
        <dbReference type="SAM" id="MobiDB-lite"/>
    </source>
</evidence>
<evidence type="ECO:0000259" key="2">
    <source>
        <dbReference type="SMART" id="SM00767"/>
    </source>
</evidence>
<evidence type="ECO:0000313" key="3">
    <source>
        <dbReference type="EnsemblPlants" id="LPERR09G08500.1"/>
    </source>
</evidence>
<protein>
    <recommendedName>
        <fullName evidence="2">DCD domain-containing protein</fullName>
    </recommendedName>
</protein>